<evidence type="ECO:0000313" key="2">
    <source>
        <dbReference type="EMBL" id="CAK4032859.1"/>
    </source>
</evidence>
<keyword evidence="3" id="KW-1185">Reference proteome</keyword>
<protein>
    <submittedName>
        <fullName evidence="2">Uncharacterized protein</fullName>
    </submittedName>
</protein>
<evidence type="ECO:0000313" key="3">
    <source>
        <dbReference type="Proteomes" id="UP001296104"/>
    </source>
</evidence>
<gene>
    <name evidence="2" type="ORF">LECACI_7A008017</name>
</gene>
<proteinExistence type="predicted"/>
<feature type="region of interest" description="Disordered" evidence="1">
    <location>
        <begin position="76"/>
        <end position="98"/>
    </location>
</feature>
<organism evidence="2 3">
    <name type="scientific">Lecanosticta acicola</name>
    <dbReference type="NCBI Taxonomy" id="111012"/>
    <lineage>
        <taxon>Eukaryota</taxon>
        <taxon>Fungi</taxon>
        <taxon>Dikarya</taxon>
        <taxon>Ascomycota</taxon>
        <taxon>Pezizomycotina</taxon>
        <taxon>Dothideomycetes</taxon>
        <taxon>Dothideomycetidae</taxon>
        <taxon>Mycosphaerellales</taxon>
        <taxon>Mycosphaerellaceae</taxon>
        <taxon>Lecanosticta</taxon>
    </lineage>
</organism>
<dbReference type="AlphaFoldDB" id="A0AAI9EE63"/>
<name>A0AAI9EE63_9PEZI</name>
<reference evidence="2" key="1">
    <citation type="submission" date="2023-11" db="EMBL/GenBank/DDBJ databases">
        <authorList>
            <person name="Alioto T."/>
            <person name="Alioto T."/>
            <person name="Gomez Garrido J."/>
        </authorList>
    </citation>
    <scope>NUCLEOTIDE SEQUENCE</scope>
</reference>
<comment type="caution">
    <text evidence="2">The sequence shown here is derived from an EMBL/GenBank/DDBJ whole genome shotgun (WGS) entry which is preliminary data.</text>
</comment>
<dbReference type="Proteomes" id="UP001296104">
    <property type="component" value="Unassembled WGS sequence"/>
</dbReference>
<accession>A0AAI9EE63</accession>
<sequence length="216" mass="23510">MADIERSKAWLDSRMTELTEKLLALKTEVAADEELIAGLRAWQAEFTNLDDQPDMGEDATAATAATAATTITGGDPAAAAGAGANQSQGEHSTNTEKLPKLNLTDQSVTEAVRTLAETLVKIITPIWAASKDAGELLSRHYESHTKGAQLHQFEQRAQELFTSKMGNIERDMGELEKKLSEVSIEDASLQDFLKLVEVSAEVQVRWGEVVTEIVKN</sequence>
<evidence type="ECO:0000256" key="1">
    <source>
        <dbReference type="SAM" id="MobiDB-lite"/>
    </source>
</evidence>
<dbReference type="EMBL" id="CAVMBE010000072">
    <property type="protein sequence ID" value="CAK4032859.1"/>
    <property type="molecule type" value="Genomic_DNA"/>
</dbReference>